<keyword evidence="2" id="KW-0805">Transcription regulation</keyword>
<evidence type="ECO:0000259" key="5">
    <source>
        <dbReference type="PROSITE" id="PS51344"/>
    </source>
</evidence>
<dbReference type="Gene3D" id="3.30.40.10">
    <property type="entry name" value="Zinc/RING finger domain, C3HC4 (zinc finger)"/>
    <property type="match status" value="1"/>
</dbReference>
<name>F4QBS3_CACFS</name>
<sequence>MKKVTTIIVFKSIATIYNNKQSTFNQPSPSTTMSSIYNVLDDLVRMLIRAFYTDEYIIVIDAVLRQKKRVKEDEIANQINIPFKYCRKILMDLRGDSILKSQEVKEEGKGPGDRAITTQLWYLDYSHIIDIIKYKMYMVRKMMEAEKTQKFDLQYKCVACAKLFSAYDIPQLLTPEGDLCCDRCDGKLTEEKSSADFFSNQTKQNADMLGQLKKLVEQLKKTEGQQIPLFARDMAQGNMDTGPSHVINTSSSTGPAKQGAFGPNEAAGGNKGWIDPSSSSVEVLVDIYDSDNVDTGHIISSNAKKETKKPTHPVPPWLLPKSLEPSPNSTNGGALGNASKNAKIEMPLSFAYSSTKSQAIDKTYFDDYVTKHYKDEADDEVSKKQRINSPNHPSSNNSNSNTTALSTPTSSSSSSSTTTSAQQQPQPLQSTCKVTVIAAGKSVNLLEVTEEDQEIMSSQEYEDYNMALYNFVASSQESK</sequence>
<dbReference type="InterPro" id="IPR039997">
    <property type="entry name" value="TFE"/>
</dbReference>
<dbReference type="Gene3D" id="1.10.10.10">
    <property type="entry name" value="Winged helix-like DNA-binding domain superfamily/Winged helix DNA-binding domain"/>
    <property type="match status" value="1"/>
</dbReference>
<dbReference type="RefSeq" id="XP_004351169.1">
    <property type="nucleotide sequence ID" value="XM_004351117.1"/>
</dbReference>
<evidence type="ECO:0000256" key="1">
    <source>
        <dbReference type="ARBA" id="ARBA00008947"/>
    </source>
</evidence>
<keyword evidence="3" id="KW-0804">Transcription</keyword>
<gene>
    <name evidence="6" type="primary">gtf2e1-1</name>
    <name evidence="6" type="ORF">DFA_10919</name>
</gene>
<dbReference type="KEGG" id="dfa:DFA_10919"/>
<reference evidence="7" key="1">
    <citation type="journal article" date="2011" name="Genome Res.">
        <title>Phylogeny-wide analysis of social amoeba genomes highlights ancient origins for complex intercellular communication.</title>
        <authorList>
            <person name="Heidel A.J."/>
            <person name="Lawal H.M."/>
            <person name="Felder M."/>
            <person name="Schilde C."/>
            <person name="Helps N.R."/>
            <person name="Tunggal B."/>
            <person name="Rivero F."/>
            <person name="John U."/>
            <person name="Schleicher M."/>
            <person name="Eichinger L."/>
            <person name="Platzer M."/>
            <person name="Noegel A.A."/>
            <person name="Schaap P."/>
            <person name="Gloeckner G."/>
        </authorList>
    </citation>
    <scope>NUCLEOTIDE SEQUENCE [LARGE SCALE GENOMIC DNA]</scope>
    <source>
        <strain evidence="7">SH3</strain>
    </source>
</reference>
<dbReference type="InterPro" id="IPR036388">
    <property type="entry name" value="WH-like_DNA-bd_sf"/>
</dbReference>
<comment type="similarity">
    <text evidence="1">Belongs to the TFIIE alpha subunit family.</text>
</comment>
<dbReference type="InterPro" id="IPR017919">
    <property type="entry name" value="TFIIE/TFIIEa_HTH"/>
</dbReference>
<dbReference type="SUPFAM" id="SSF46785">
    <property type="entry name" value="Winged helix' DNA-binding domain"/>
    <property type="match status" value="1"/>
</dbReference>
<dbReference type="GO" id="GO:0006367">
    <property type="term" value="P:transcription initiation at RNA polymerase II promoter"/>
    <property type="evidence" value="ECO:0007669"/>
    <property type="project" value="InterPro"/>
</dbReference>
<dbReference type="SMART" id="SM00531">
    <property type="entry name" value="TFIIE"/>
    <property type="match status" value="1"/>
</dbReference>
<feature type="region of interest" description="Disordered" evidence="4">
    <location>
        <begin position="299"/>
        <end position="338"/>
    </location>
</feature>
<evidence type="ECO:0000256" key="3">
    <source>
        <dbReference type="ARBA" id="ARBA00023163"/>
    </source>
</evidence>
<organism evidence="6 7">
    <name type="scientific">Cavenderia fasciculata</name>
    <name type="common">Slime mold</name>
    <name type="synonym">Dictyostelium fasciculatum</name>
    <dbReference type="NCBI Taxonomy" id="261658"/>
    <lineage>
        <taxon>Eukaryota</taxon>
        <taxon>Amoebozoa</taxon>
        <taxon>Evosea</taxon>
        <taxon>Eumycetozoa</taxon>
        <taxon>Dictyostelia</taxon>
        <taxon>Acytosteliales</taxon>
        <taxon>Cavenderiaceae</taxon>
        <taxon>Cavenderia</taxon>
    </lineage>
</organism>
<dbReference type="PROSITE" id="PS51344">
    <property type="entry name" value="HTH_TFE_IIE"/>
    <property type="match status" value="1"/>
</dbReference>
<dbReference type="GeneID" id="14866720"/>
<dbReference type="EMBL" id="GL883028">
    <property type="protein sequence ID" value="EGG14661.1"/>
    <property type="molecule type" value="Genomic_DNA"/>
</dbReference>
<dbReference type="PANTHER" id="PTHR13097">
    <property type="entry name" value="TRANSCRIPTION INITIATION FACTOR IIE, ALPHA SUBUNIT"/>
    <property type="match status" value="1"/>
</dbReference>
<dbReference type="PANTHER" id="PTHR13097:SF7">
    <property type="entry name" value="GENERAL TRANSCRIPTION FACTOR IIE SUBUNIT 1"/>
    <property type="match status" value="1"/>
</dbReference>
<feature type="compositionally biased region" description="Low complexity" evidence="4">
    <location>
        <begin position="389"/>
        <end position="429"/>
    </location>
</feature>
<protein>
    <submittedName>
        <fullName evidence="6">Transcription factor IIE</fullName>
    </submittedName>
</protein>
<dbReference type="Proteomes" id="UP000007797">
    <property type="component" value="Unassembled WGS sequence"/>
</dbReference>
<dbReference type="OrthoDB" id="361102at2759"/>
<dbReference type="GO" id="GO:0005673">
    <property type="term" value="C:transcription factor TFIIE complex"/>
    <property type="evidence" value="ECO:0007669"/>
    <property type="project" value="TreeGrafter"/>
</dbReference>
<feature type="domain" description="HTH TFE/IIEalpha-type" evidence="5">
    <location>
        <begin position="40"/>
        <end position="133"/>
    </location>
</feature>
<dbReference type="InterPro" id="IPR013083">
    <property type="entry name" value="Znf_RING/FYVE/PHD"/>
</dbReference>
<dbReference type="InterPro" id="IPR024550">
    <property type="entry name" value="TFIIEa/SarR/Rpc3_HTH_dom"/>
</dbReference>
<feature type="region of interest" description="Disordered" evidence="4">
    <location>
        <begin position="376"/>
        <end position="429"/>
    </location>
</feature>
<evidence type="ECO:0000256" key="4">
    <source>
        <dbReference type="SAM" id="MobiDB-lite"/>
    </source>
</evidence>
<dbReference type="InterPro" id="IPR002853">
    <property type="entry name" value="TFIIE_asu"/>
</dbReference>
<dbReference type="AlphaFoldDB" id="F4QBS3"/>
<dbReference type="Pfam" id="PF02002">
    <property type="entry name" value="TFIIE_alpha"/>
    <property type="match status" value="1"/>
</dbReference>
<evidence type="ECO:0000313" key="6">
    <source>
        <dbReference type="EMBL" id="EGG14661.1"/>
    </source>
</evidence>
<dbReference type="STRING" id="1054147.F4QBS3"/>
<evidence type="ECO:0000256" key="2">
    <source>
        <dbReference type="ARBA" id="ARBA00023015"/>
    </source>
</evidence>
<accession>F4QBS3</accession>
<dbReference type="OMA" id="NRQMRFI"/>
<feature type="region of interest" description="Disordered" evidence="4">
    <location>
        <begin position="248"/>
        <end position="275"/>
    </location>
</feature>
<proteinExistence type="inferred from homology"/>
<evidence type="ECO:0000313" key="7">
    <source>
        <dbReference type="Proteomes" id="UP000007797"/>
    </source>
</evidence>
<keyword evidence="7" id="KW-1185">Reference proteome</keyword>
<dbReference type="InterPro" id="IPR036390">
    <property type="entry name" value="WH_DNA-bd_sf"/>
</dbReference>